<accession>A0ABP9QQL8</accession>
<proteinExistence type="predicted"/>
<dbReference type="Gene3D" id="1.20.120.520">
    <property type="entry name" value="nmb1532 protein domain like"/>
    <property type="match status" value="1"/>
</dbReference>
<dbReference type="EMBL" id="BAABLD010000008">
    <property type="protein sequence ID" value="GAA5165754.1"/>
    <property type="molecule type" value="Genomic_DNA"/>
</dbReference>
<dbReference type="InterPro" id="IPR012312">
    <property type="entry name" value="Hemerythrin-like"/>
</dbReference>
<sequence>MRKLSLRLKHLTQEHRAAMLLATAARDAMPQSDEDLPEFVERIRNIFIQEMEPHFLEEERHALPRLRELGRDDLADRTYQEHMHMRGLIEALHEQPSALLIREFSNAMQRHVNFEEEEVWEVLEDAMEATQQS</sequence>
<evidence type="ECO:0000313" key="2">
    <source>
        <dbReference type="EMBL" id="GAA5165754.1"/>
    </source>
</evidence>
<organism evidence="2 3">
    <name type="scientific">Viridibacterium curvum</name>
    <dbReference type="NCBI Taxonomy" id="1101404"/>
    <lineage>
        <taxon>Bacteria</taxon>
        <taxon>Pseudomonadati</taxon>
        <taxon>Pseudomonadota</taxon>
        <taxon>Betaproteobacteria</taxon>
        <taxon>Rhodocyclales</taxon>
        <taxon>Rhodocyclaceae</taxon>
        <taxon>Viridibacterium</taxon>
    </lineage>
</organism>
<keyword evidence="3" id="KW-1185">Reference proteome</keyword>
<feature type="domain" description="Hemerythrin-like" evidence="1">
    <location>
        <begin position="9"/>
        <end position="119"/>
    </location>
</feature>
<dbReference type="RefSeq" id="WP_345532975.1">
    <property type="nucleotide sequence ID" value="NZ_BAABLD010000008.1"/>
</dbReference>
<reference evidence="3" key="1">
    <citation type="journal article" date="2019" name="Int. J. Syst. Evol. Microbiol.">
        <title>The Global Catalogue of Microorganisms (GCM) 10K type strain sequencing project: providing services to taxonomists for standard genome sequencing and annotation.</title>
        <authorList>
            <consortium name="The Broad Institute Genomics Platform"/>
            <consortium name="The Broad Institute Genome Sequencing Center for Infectious Disease"/>
            <person name="Wu L."/>
            <person name="Ma J."/>
        </authorList>
    </citation>
    <scope>NUCLEOTIDE SEQUENCE [LARGE SCALE GENOMIC DNA]</scope>
    <source>
        <strain evidence="3">JCM 18715</strain>
    </source>
</reference>
<protein>
    <recommendedName>
        <fullName evidence="1">Hemerythrin-like domain-containing protein</fullName>
    </recommendedName>
</protein>
<dbReference type="Proteomes" id="UP001500547">
    <property type="component" value="Unassembled WGS sequence"/>
</dbReference>
<comment type="caution">
    <text evidence="2">The sequence shown here is derived from an EMBL/GenBank/DDBJ whole genome shotgun (WGS) entry which is preliminary data.</text>
</comment>
<evidence type="ECO:0000259" key="1">
    <source>
        <dbReference type="Pfam" id="PF01814"/>
    </source>
</evidence>
<evidence type="ECO:0000313" key="3">
    <source>
        <dbReference type="Proteomes" id="UP001500547"/>
    </source>
</evidence>
<gene>
    <name evidence="2" type="ORF">GCM10025770_21790</name>
</gene>
<name>A0ABP9QQL8_9RHOO</name>
<dbReference type="Pfam" id="PF01814">
    <property type="entry name" value="Hemerythrin"/>
    <property type="match status" value="1"/>
</dbReference>